<keyword evidence="3" id="KW-1185">Reference proteome</keyword>
<organism evidence="2 3">
    <name type="scientific">Batillaria attramentaria</name>
    <dbReference type="NCBI Taxonomy" id="370345"/>
    <lineage>
        <taxon>Eukaryota</taxon>
        <taxon>Metazoa</taxon>
        <taxon>Spiralia</taxon>
        <taxon>Lophotrochozoa</taxon>
        <taxon>Mollusca</taxon>
        <taxon>Gastropoda</taxon>
        <taxon>Caenogastropoda</taxon>
        <taxon>Sorbeoconcha</taxon>
        <taxon>Cerithioidea</taxon>
        <taxon>Batillariidae</taxon>
        <taxon>Batillaria</taxon>
    </lineage>
</organism>
<evidence type="ECO:0000313" key="2">
    <source>
        <dbReference type="EMBL" id="KAK7479508.1"/>
    </source>
</evidence>
<sequence>MLERRRKRKEEARVNAMLAKLHAELVTWPPDRLQELVHRGQRLLTQAKGREYVVNMTEAGFIQVVKDVQEVGEKILLAEASKEGESDTANCDSTTQADQRETELEERLQILDQLCQQHLNVVPTSNTISDKGF</sequence>
<evidence type="ECO:0000313" key="3">
    <source>
        <dbReference type="Proteomes" id="UP001519460"/>
    </source>
</evidence>
<dbReference type="AlphaFoldDB" id="A0ABD0JX27"/>
<evidence type="ECO:0000256" key="1">
    <source>
        <dbReference type="SAM" id="MobiDB-lite"/>
    </source>
</evidence>
<gene>
    <name evidence="2" type="ORF">BaRGS_00029225</name>
</gene>
<accession>A0ABD0JX27</accession>
<name>A0ABD0JX27_9CAEN</name>
<dbReference type="Proteomes" id="UP001519460">
    <property type="component" value="Unassembled WGS sequence"/>
</dbReference>
<dbReference type="EMBL" id="JACVVK020000301">
    <property type="protein sequence ID" value="KAK7479508.1"/>
    <property type="molecule type" value="Genomic_DNA"/>
</dbReference>
<comment type="caution">
    <text evidence="2">The sequence shown here is derived from an EMBL/GenBank/DDBJ whole genome shotgun (WGS) entry which is preliminary data.</text>
</comment>
<feature type="compositionally biased region" description="Polar residues" evidence="1">
    <location>
        <begin position="87"/>
        <end position="97"/>
    </location>
</feature>
<protein>
    <submittedName>
        <fullName evidence="2">Uncharacterized protein</fullName>
    </submittedName>
</protein>
<feature type="region of interest" description="Disordered" evidence="1">
    <location>
        <begin position="81"/>
        <end position="102"/>
    </location>
</feature>
<reference evidence="2 3" key="1">
    <citation type="journal article" date="2023" name="Sci. Data">
        <title>Genome assembly of the Korean intertidal mud-creeper Batillaria attramentaria.</title>
        <authorList>
            <person name="Patra A.K."/>
            <person name="Ho P.T."/>
            <person name="Jun S."/>
            <person name="Lee S.J."/>
            <person name="Kim Y."/>
            <person name="Won Y.J."/>
        </authorList>
    </citation>
    <scope>NUCLEOTIDE SEQUENCE [LARGE SCALE GENOMIC DNA]</scope>
    <source>
        <strain evidence="2">Wonlab-2016</strain>
    </source>
</reference>
<proteinExistence type="predicted"/>